<evidence type="ECO:0008006" key="3">
    <source>
        <dbReference type="Google" id="ProtNLM"/>
    </source>
</evidence>
<dbReference type="Proteomes" id="UP000016568">
    <property type="component" value="Unassembled WGS sequence"/>
</dbReference>
<sequence length="264" mass="28696">MPIRDIVIDASPKEGIEQLFSWVDRFNERLQARLSCVSYAWPKSDLEEALLNPLGTAGFERRMEMEIASVRDAGTKILKSPDTSWCTGIAQPDDAILDHLHTADMLVSIAGSSRQCVTPDPIDLAVRSGTPVLRLKSGIKAAPIGVAVVAWKDGAAARHALHASRALLALANEIQVVGVGDEVAMRRLDEVVDFLRRSGLPARAIHLPDPKGRPGEVIIDHALASGADIVISGARSERTLRDRLFGNATRQFTQCSELSWYMTG</sequence>
<dbReference type="EMBL" id="BASZ01000004">
    <property type="protein sequence ID" value="GAD48811.1"/>
    <property type="molecule type" value="Genomic_DNA"/>
</dbReference>
<proteinExistence type="predicted"/>
<dbReference type="eggNOG" id="COG0589">
    <property type="taxonomic scope" value="Bacteria"/>
</dbReference>
<name>U2Y6N1_9SPHN</name>
<dbReference type="KEGG" id="ntd:EGO55_09170"/>
<keyword evidence="2" id="KW-1185">Reference proteome</keyword>
<gene>
    <name evidence="1" type="ORF">NT2_04_02230</name>
</gene>
<comment type="caution">
    <text evidence="1">The sequence shown here is derived from an EMBL/GenBank/DDBJ whole genome shotgun (WGS) entry which is preliminary data.</text>
</comment>
<organism evidence="1 2">
    <name type="scientific">Caenibius tardaugens NBRC 16725</name>
    <dbReference type="NCBI Taxonomy" id="1219035"/>
    <lineage>
        <taxon>Bacteria</taxon>
        <taxon>Pseudomonadati</taxon>
        <taxon>Pseudomonadota</taxon>
        <taxon>Alphaproteobacteria</taxon>
        <taxon>Sphingomonadales</taxon>
        <taxon>Erythrobacteraceae</taxon>
        <taxon>Caenibius</taxon>
    </lineage>
</organism>
<dbReference type="OrthoDB" id="9804721at2"/>
<protein>
    <recommendedName>
        <fullName evidence="3">UspA domain-containing protein</fullName>
    </recommendedName>
</protein>
<dbReference type="RefSeq" id="WP_021689718.1">
    <property type="nucleotide sequence ID" value="NZ_BASZ01000004.1"/>
</dbReference>
<evidence type="ECO:0000313" key="1">
    <source>
        <dbReference type="EMBL" id="GAD48811.1"/>
    </source>
</evidence>
<accession>U2Y6N1</accession>
<evidence type="ECO:0000313" key="2">
    <source>
        <dbReference type="Proteomes" id="UP000016568"/>
    </source>
</evidence>
<dbReference type="Gene3D" id="3.40.50.12370">
    <property type="match status" value="1"/>
</dbReference>
<dbReference type="AlphaFoldDB" id="U2Y6N1"/>
<reference evidence="1 2" key="1">
    <citation type="submission" date="2013-09" db="EMBL/GenBank/DDBJ databases">
        <title>Whole genome shotgun sequence of Novosphingobium tardaugens NBRC 16725.</title>
        <authorList>
            <person name="Isaki S."/>
            <person name="Hosoyama A."/>
            <person name="Tsuchikane K."/>
            <person name="Katsumata H."/>
            <person name="Ando Y."/>
            <person name="Yamazaki S."/>
            <person name="Fujita N."/>
        </authorList>
    </citation>
    <scope>NUCLEOTIDE SEQUENCE [LARGE SCALE GENOMIC DNA]</scope>
    <source>
        <strain evidence="1 2">NBRC 16725</strain>
    </source>
</reference>
<dbReference type="SUPFAM" id="SSF52402">
    <property type="entry name" value="Adenine nucleotide alpha hydrolases-like"/>
    <property type="match status" value="1"/>
</dbReference>